<dbReference type="Gene3D" id="2.130.10.10">
    <property type="entry name" value="YVTN repeat-like/Quinoprotein amine dehydrogenase"/>
    <property type="match status" value="4"/>
</dbReference>
<evidence type="ECO:0000256" key="3">
    <source>
        <dbReference type="ARBA" id="ARBA00005043"/>
    </source>
</evidence>
<gene>
    <name evidence="12" type="ORF">HUG17_1244</name>
</gene>
<feature type="repeat" description="WD" evidence="11">
    <location>
        <begin position="558"/>
        <end position="599"/>
    </location>
</feature>
<dbReference type="OrthoDB" id="27911at2759"/>
<dbReference type="PANTHER" id="PTHR44111">
    <property type="entry name" value="ELONGATOR COMPLEX PROTEIN 2"/>
    <property type="match status" value="1"/>
</dbReference>
<dbReference type="GO" id="GO:0002098">
    <property type="term" value="P:tRNA wobble uridine modification"/>
    <property type="evidence" value="ECO:0007669"/>
    <property type="project" value="InterPro"/>
</dbReference>
<feature type="repeat" description="WD" evidence="11">
    <location>
        <begin position="606"/>
        <end position="647"/>
    </location>
</feature>
<keyword evidence="7 11" id="KW-0853">WD repeat</keyword>
<dbReference type="PANTHER" id="PTHR44111:SF1">
    <property type="entry name" value="ELONGATOR COMPLEX PROTEIN 2"/>
    <property type="match status" value="1"/>
</dbReference>
<dbReference type="Pfam" id="PF00400">
    <property type="entry name" value="WD40"/>
    <property type="match status" value="6"/>
</dbReference>
<dbReference type="AlphaFoldDB" id="A0A9D4P802"/>
<comment type="caution">
    <text evidence="12">The sequence shown here is derived from an EMBL/GenBank/DDBJ whole genome shotgun (WGS) entry which is preliminary data.</text>
</comment>
<evidence type="ECO:0000256" key="4">
    <source>
        <dbReference type="ARBA" id="ARBA00005881"/>
    </source>
</evidence>
<dbReference type="SMART" id="SM00320">
    <property type="entry name" value="WD40"/>
    <property type="match status" value="11"/>
</dbReference>
<keyword evidence="9" id="KW-0677">Repeat</keyword>
<evidence type="ECO:0000256" key="5">
    <source>
        <dbReference type="ARBA" id="ARBA00020267"/>
    </source>
</evidence>
<evidence type="ECO:0000256" key="9">
    <source>
        <dbReference type="ARBA" id="ARBA00022737"/>
    </source>
</evidence>
<keyword evidence="8" id="KW-0819">tRNA processing</keyword>
<accession>A0A9D4P802</accession>
<evidence type="ECO:0000256" key="8">
    <source>
        <dbReference type="ARBA" id="ARBA00022694"/>
    </source>
</evidence>
<dbReference type="GO" id="GO:0005737">
    <property type="term" value="C:cytoplasm"/>
    <property type="evidence" value="ECO:0007669"/>
    <property type="project" value="UniProtKB-SubCell"/>
</dbReference>
<feature type="repeat" description="WD" evidence="11">
    <location>
        <begin position="356"/>
        <end position="386"/>
    </location>
</feature>
<dbReference type="FunFam" id="2.130.10.10:FF:000400">
    <property type="entry name" value="Elongator acetyltransferase complex subunit 2"/>
    <property type="match status" value="1"/>
</dbReference>
<dbReference type="InterPro" id="IPR037289">
    <property type="entry name" value="Elp2"/>
</dbReference>
<evidence type="ECO:0000256" key="6">
    <source>
        <dbReference type="ARBA" id="ARBA00022490"/>
    </source>
</evidence>
<sequence>MDILDCKNVYVSCSVNRYPHCLDTKENLIVFGSSNSIVLYDLNVRCVISSSSHHSDLINSVRWIDENGVYIISSSVDQTSIIWQKDGQNVFHLKYVLNGGHKDSLIISDSVIVDKEFHSVSTANDKSLCIWQNDQMVFTEDVKHFIFDVRIYNNMANISGLVVLTAGSNECVQINQFDLFTKTLESLITLQGHTDWVKSIDLISFNDKCLLASASQDFFVRVYEIQKCSLETDIGVMGDIMSVKHDDKEKYYSVTLETVLAGHEGWVTNVRWIIIENRIHLLTCSSDKMIILWEQMGNSIWNEKYRFGEVGENALGFLSCSFIHSPQMIIGQSHNGAVHLWRKIDGENCWQSYPPITGHFKEVTDLTWEPEGEYFLSCSSDQTTRLHSSWNPSNLSSWHEIARPQIHGYDLKSLTMAGRFRFVSGADEKVVRIFNATKNFTESIKNISSINIDLAGNEFAECAIVPSLGLSNSAVYDTSKIEEEFKPKTINMPPSEEILMQNTLWPESQKLYGHGYEIFAVAVNHSNTFLASACKASNANHASIILWDMKIFKKLTNLCSHNLTVTQMRFSPDDSLLLSVSRDRTWALFEMKSLEYRRIAFSDKSTGIHTRIIWDCAWTPDSKNFLTGSRDKTIIRWFLNDKNETEIQSKEKISFDHPVTSLDVHSKFFTENNHYLVCVGLENGNLSLHTIDILSGVWLKIHNFENHHHTSTVNRIRFSPKICIDKNQYNAIHISSCGQDRMIKLFKIILKFK</sequence>
<comment type="similarity">
    <text evidence="4">Belongs to the WD repeat ELP2 family.</text>
</comment>
<keyword evidence="6" id="KW-0963">Cytoplasm</keyword>
<dbReference type="SUPFAM" id="SSF50978">
    <property type="entry name" value="WD40 repeat-like"/>
    <property type="match status" value="3"/>
</dbReference>
<dbReference type="InterPro" id="IPR001680">
    <property type="entry name" value="WD40_rpt"/>
</dbReference>
<protein>
    <recommendedName>
        <fullName evidence="5">Elongator complex protein 2</fullName>
    </recommendedName>
</protein>
<comment type="pathway">
    <text evidence="3">tRNA modification; 5-methoxycarbonylmethyl-2-thiouridine-tRNA biosynthesis.</text>
</comment>
<dbReference type="InterPro" id="IPR036322">
    <property type="entry name" value="WD40_repeat_dom_sf"/>
</dbReference>
<evidence type="ECO:0000256" key="10">
    <source>
        <dbReference type="ARBA" id="ARBA00023242"/>
    </source>
</evidence>
<keyword evidence="10" id="KW-0539">Nucleus</keyword>
<evidence type="ECO:0000256" key="1">
    <source>
        <dbReference type="ARBA" id="ARBA00004123"/>
    </source>
</evidence>
<comment type="subcellular location">
    <subcellularLocation>
        <location evidence="2">Cytoplasm</location>
    </subcellularLocation>
    <subcellularLocation>
        <location evidence="1">Nucleus</location>
    </subcellularLocation>
</comment>
<dbReference type="EMBL" id="SDOV01000001">
    <property type="protein sequence ID" value="KAH7645706.1"/>
    <property type="molecule type" value="Genomic_DNA"/>
</dbReference>
<dbReference type="GO" id="GO:0005634">
    <property type="term" value="C:nucleus"/>
    <property type="evidence" value="ECO:0007669"/>
    <property type="project" value="UniProtKB-SubCell"/>
</dbReference>
<dbReference type="InterPro" id="IPR015943">
    <property type="entry name" value="WD40/YVTN_repeat-like_dom_sf"/>
</dbReference>
<evidence type="ECO:0000313" key="12">
    <source>
        <dbReference type="EMBL" id="KAH7645706.1"/>
    </source>
</evidence>
<proteinExistence type="inferred from homology"/>
<organism evidence="12">
    <name type="scientific">Dermatophagoides farinae</name>
    <name type="common">American house dust mite</name>
    <dbReference type="NCBI Taxonomy" id="6954"/>
    <lineage>
        <taxon>Eukaryota</taxon>
        <taxon>Metazoa</taxon>
        <taxon>Ecdysozoa</taxon>
        <taxon>Arthropoda</taxon>
        <taxon>Chelicerata</taxon>
        <taxon>Arachnida</taxon>
        <taxon>Acari</taxon>
        <taxon>Acariformes</taxon>
        <taxon>Sarcoptiformes</taxon>
        <taxon>Astigmata</taxon>
        <taxon>Psoroptidia</taxon>
        <taxon>Analgoidea</taxon>
        <taxon>Pyroglyphidae</taxon>
        <taxon>Dermatophagoidinae</taxon>
        <taxon>Dermatophagoides</taxon>
    </lineage>
</organism>
<name>A0A9D4P802_DERFA</name>
<reference evidence="12" key="1">
    <citation type="submission" date="2020-06" db="EMBL/GenBank/DDBJ databases">
        <authorList>
            <person name="Ji K."/>
            <person name="Li J."/>
        </authorList>
    </citation>
    <scope>NUCLEOTIDE SEQUENCE</scope>
    <source>
        <strain evidence="12">JKM2019</strain>
        <tissue evidence="12">Whole body</tissue>
    </source>
</reference>
<evidence type="ECO:0000256" key="2">
    <source>
        <dbReference type="ARBA" id="ARBA00004496"/>
    </source>
</evidence>
<dbReference type="PROSITE" id="PS50082">
    <property type="entry name" value="WD_REPEATS_2"/>
    <property type="match status" value="3"/>
</dbReference>
<reference evidence="12" key="2">
    <citation type="journal article" date="2021" name="World Allergy Organ. J.">
        <title>Chromosome-level assembly of Dermatophagoides farinae genome and transcriptome reveals two novel allergens Der f 37 and Der f 39.</title>
        <authorList>
            <person name="Chen J."/>
            <person name="Cai Z."/>
            <person name="Fan D."/>
            <person name="Hu J."/>
            <person name="Hou Y."/>
            <person name="He Y."/>
            <person name="Zhang Z."/>
            <person name="Zhao Z."/>
            <person name="Gao P."/>
            <person name="Hu W."/>
            <person name="Sun J."/>
            <person name="Li J."/>
            <person name="Ji K."/>
        </authorList>
    </citation>
    <scope>NUCLEOTIDE SEQUENCE</scope>
    <source>
        <strain evidence="12">JKM2019</strain>
    </source>
</reference>
<evidence type="ECO:0000256" key="7">
    <source>
        <dbReference type="ARBA" id="ARBA00022574"/>
    </source>
</evidence>
<dbReference type="Proteomes" id="UP000828236">
    <property type="component" value="Unassembled WGS sequence"/>
</dbReference>
<dbReference type="GO" id="GO:0033588">
    <property type="term" value="C:elongator holoenzyme complex"/>
    <property type="evidence" value="ECO:0007669"/>
    <property type="project" value="InterPro"/>
</dbReference>
<evidence type="ECO:0000256" key="11">
    <source>
        <dbReference type="PROSITE-ProRule" id="PRU00221"/>
    </source>
</evidence>